<gene>
    <name evidence="2" type="ORF">E9229_001577</name>
</gene>
<feature type="transmembrane region" description="Helical" evidence="1">
    <location>
        <begin position="17"/>
        <end position="37"/>
    </location>
</feature>
<keyword evidence="1" id="KW-1133">Transmembrane helix</keyword>
<evidence type="ECO:0000313" key="3">
    <source>
        <dbReference type="Proteomes" id="UP000523000"/>
    </source>
</evidence>
<dbReference type="Pfam" id="PF07077">
    <property type="entry name" value="DUF1345"/>
    <property type="match status" value="1"/>
</dbReference>
<keyword evidence="1" id="KW-0812">Transmembrane</keyword>
<dbReference type="InterPro" id="IPR009781">
    <property type="entry name" value="DUF1345"/>
</dbReference>
<reference evidence="2 3" key="1">
    <citation type="submission" date="2020-08" db="EMBL/GenBank/DDBJ databases">
        <title>Sequencing the genomes of 1000 actinobacteria strains.</title>
        <authorList>
            <person name="Klenk H.-P."/>
        </authorList>
    </citation>
    <scope>NUCLEOTIDE SEQUENCE [LARGE SCALE GENOMIC DNA]</scope>
    <source>
        <strain evidence="2 3">DSM 22826</strain>
    </source>
</reference>
<proteinExistence type="predicted"/>
<dbReference type="AlphaFoldDB" id="A0A839QN12"/>
<dbReference type="EMBL" id="JACHVS010000001">
    <property type="protein sequence ID" value="MBB2995386.1"/>
    <property type="molecule type" value="Genomic_DNA"/>
</dbReference>
<comment type="caution">
    <text evidence="2">The sequence shown here is derived from an EMBL/GenBank/DDBJ whole genome shotgun (WGS) entry which is preliminary data.</text>
</comment>
<dbReference type="RefSeq" id="WP_183510653.1">
    <property type="nucleotide sequence ID" value="NZ_BAABGK010000090.1"/>
</dbReference>
<keyword evidence="3" id="KW-1185">Reference proteome</keyword>
<evidence type="ECO:0000313" key="2">
    <source>
        <dbReference type="EMBL" id="MBB2995386.1"/>
    </source>
</evidence>
<dbReference type="Proteomes" id="UP000523000">
    <property type="component" value="Unassembled WGS sequence"/>
</dbReference>
<organism evidence="2 3">
    <name type="scientific">Paeniglutamicibacter cryotolerans</name>
    <dbReference type="NCBI Taxonomy" id="670079"/>
    <lineage>
        <taxon>Bacteria</taxon>
        <taxon>Bacillati</taxon>
        <taxon>Actinomycetota</taxon>
        <taxon>Actinomycetes</taxon>
        <taxon>Micrococcales</taxon>
        <taxon>Micrococcaceae</taxon>
        <taxon>Paeniglutamicibacter</taxon>
    </lineage>
</organism>
<keyword evidence="1" id="KW-0472">Membrane</keyword>
<name>A0A839QN12_9MICC</name>
<feature type="transmembrane region" description="Helical" evidence="1">
    <location>
        <begin position="43"/>
        <end position="63"/>
    </location>
</feature>
<feature type="transmembrane region" description="Helical" evidence="1">
    <location>
        <begin position="194"/>
        <end position="215"/>
    </location>
</feature>
<accession>A0A839QN12</accession>
<feature type="transmembrane region" description="Helical" evidence="1">
    <location>
        <begin position="84"/>
        <end position="102"/>
    </location>
</feature>
<evidence type="ECO:0000256" key="1">
    <source>
        <dbReference type="SAM" id="Phobius"/>
    </source>
</evidence>
<feature type="transmembrane region" description="Helical" evidence="1">
    <location>
        <begin position="114"/>
        <end position="136"/>
    </location>
</feature>
<protein>
    <submittedName>
        <fullName evidence="2">Putative membrane protein</fullName>
    </submittedName>
</protein>
<sequence>MSTSPFDTRRHRSRLRISLMLVIGLVVAVPVGIFWSWDYAPALGWAAAALTFLVMVWSVIGRLDADGTAAHATREDPGRTVSDVLVLSATVASFGGVVLILLDAGSAQGPTKAAIIGVALASVALSWVLVNTLFMLRYASLYYRGRAGVDFNEDSPPHYRDFAYLSFTVGMTFQVSDTNLKTNEVRSTVLRQALLAYVFGAIVLATSINLVSGLVH</sequence>